<dbReference type="GO" id="GO:0005524">
    <property type="term" value="F:ATP binding"/>
    <property type="evidence" value="ECO:0007669"/>
    <property type="project" value="InterPro"/>
</dbReference>
<comment type="caution">
    <text evidence="2">The sequence shown here is derived from an EMBL/GenBank/DDBJ whole genome shotgun (WGS) entry which is preliminary data.</text>
</comment>
<name>A0A1Y2JUF7_BRAJP</name>
<proteinExistence type="predicted"/>
<dbReference type="PROSITE" id="PS50160">
    <property type="entry name" value="DNA_LIGASE_A3"/>
    <property type="match status" value="1"/>
</dbReference>
<dbReference type="GO" id="GO:0006310">
    <property type="term" value="P:DNA recombination"/>
    <property type="evidence" value="ECO:0007669"/>
    <property type="project" value="InterPro"/>
</dbReference>
<dbReference type="GO" id="GO:0003910">
    <property type="term" value="F:DNA ligase (ATP) activity"/>
    <property type="evidence" value="ECO:0007669"/>
    <property type="project" value="InterPro"/>
</dbReference>
<accession>A0A1Y2JUF7</accession>
<dbReference type="AlphaFoldDB" id="A0A1Y2JUF7"/>
<dbReference type="Gene3D" id="3.30.1490.70">
    <property type="match status" value="1"/>
</dbReference>
<feature type="domain" description="ATP-dependent DNA ligase family profile" evidence="1">
    <location>
        <begin position="73"/>
        <end position="166"/>
    </location>
</feature>
<dbReference type="SUPFAM" id="SSF56091">
    <property type="entry name" value="DNA ligase/mRNA capping enzyme, catalytic domain"/>
    <property type="match status" value="1"/>
</dbReference>
<protein>
    <recommendedName>
        <fullName evidence="1">ATP-dependent DNA ligase family profile domain-containing protein</fullName>
    </recommendedName>
</protein>
<reference evidence="2 3" key="1">
    <citation type="submission" date="2017-03" db="EMBL/GenBank/DDBJ databases">
        <title>Whole genome sequences of fourteen strains of Bradyrhizobium canariense and one strain of Bradyrhizobium japonicum isolated from Lupinus (Papilionoideae: Genisteae) species in Algeria.</title>
        <authorList>
            <person name="Crovadore J."/>
            <person name="Chekireb D."/>
            <person name="Brachmann A."/>
            <person name="Chablais R."/>
            <person name="Cochard B."/>
            <person name="Lefort F."/>
        </authorList>
    </citation>
    <scope>NUCLEOTIDE SEQUENCE [LARGE SCALE GENOMIC DNA]</scope>
    <source>
        <strain evidence="2 3">UBMA197</strain>
    </source>
</reference>
<dbReference type="GO" id="GO:0006281">
    <property type="term" value="P:DNA repair"/>
    <property type="evidence" value="ECO:0007669"/>
    <property type="project" value="InterPro"/>
</dbReference>
<evidence type="ECO:0000313" key="3">
    <source>
        <dbReference type="Proteomes" id="UP000193335"/>
    </source>
</evidence>
<dbReference type="EMBL" id="NAFL01000215">
    <property type="protein sequence ID" value="OSJ35553.1"/>
    <property type="molecule type" value="Genomic_DNA"/>
</dbReference>
<evidence type="ECO:0000259" key="1">
    <source>
        <dbReference type="PROSITE" id="PS50160"/>
    </source>
</evidence>
<dbReference type="Proteomes" id="UP000193335">
    <property type="component" value="Unassembled WGS sequence"/>
</dbReference>
<evidence type="ECO:0000313" key="2">
    <source>
        <dbReference type="EMBL" id="OSJ35553.1"/>
    </source>
</evidence>
<sequence length="166" mass="18644">MASKVRQSSAVQKGLDLLIRAPFWQFRCGPLKGELTGRAPVDCARYRELHGRKPVWAVVLGVDGVSDFNALHSRRHDDEVQLYAFDNLALGGEDLRQLPLTMRKTNLTRLLRGRPDGIFVAPFEGGRIGPDLFKAACGMGLEGLVSKRRDRRYIAGRTKEWINVKN</sequence>
<dbReference type="Pfam" id="PF01068">
    <property type="entry name" value="DNA_ligase_A_M"/>
    <property type="match status" value="1"/>
</dbReference>
<gene>
    <name evidence="2" type="ORF">BSZ19_07880</name>
</gene>
<dbReference type="InterPro" id="IPR012310">
    <property type="entry name" value="DNA_ligase_ATP-dep_cent"/>
</dbReference>
<organism evidence="2 3">
    <name type="scientific">Bradyrhizobium japonicum</name>
    <dbReference type="NCBI Taxonomy" id="375"/>
    <lineage>
        <taxon>Bacteria</taxon>
        <taxon>Pseudomonadati</taxon>
        <taxon>Pseudomonadota</taxon>
        <taxon>Alphaproteobacteria</taxon>
        <taxon>Hyphomicrobiales</taxon>
        <taxon>Nitrobacteraceae</taxon>
        <taxon>Bradyrhizobium</taxon>
    </lineage>
</organism>
<dbReference type="Gene3D" id="3.30.470.30">
    <property type="entry name" value="DNA ligase/mRNA capping enzyme"/>
    <property type="match status" value="1"/>
</dbReference>